<name>A0A8S5T8A2_9CAUD</name>
<accession>A0A8S5T8A2</accession>
<proteinExistence type="predicted"/>
<protein>
    <submittedName>
        <fullName evidence="1">Uncharacterized protein</fullName>
    </submittedName>
</protein>
<reference evidence="1" key="1">
    <citation type="journal article" date="2021" name="Proc. Natl. Acad. Sci. U.S.A.">
        <title>A Catalog of Tens of Thousands of Viruses from Human Metagenomes Reveals Hidden Associations with Chronic Diseases.</title>
        <authorList>
            <person name="Tisza M.J."/>
            <person name="Buck C.B."/>
        </authorList>
    </citation>
    <scope>NUCLEOTIDE SEQUENCE</scope>
    <source>
        <strain evidence="1">CtgXa1</strain>
    </source>
</reference>
<dbReference type="EMBL" id="BK032760">
    <property type="protein sequence ID" value="DAF58994.1"/>
    <property type="molecule type" value="Genomic_DNA"/>
</dbReference>
<evidence type="ECO:0000313" key="1">
    <source>
        <dbReference type="EMBL" id="DAF58994.1"/>
    </source>
</evidence>
<organism evidence="1">
    <name type="scientific">Myoviridae sp. ctgXa1</name>
    <dbReference type="NCBI Taxonomy" id="2827700"/>
    <lineage>
        <taxon>Viruses</taxon>
        <taxon>Duplodnaviria</taxon>
        <taxon>Heunggongvirae</taxon>
        <taxon>Uroviricota</taxon>
        <taxon>Caudoviricetes</taxon>
    </lineage>
</organism>
<sequence length="68" mass="7488">MWVCAGPVTSIITRGRSVRSRLYRQTFQEVRGFGPFGAIPGKHQKGRLPQVAHAKEGAVLPYGAQTHQ</sequence>